<dbReference type="Proteomes" id="UP000296706">
    <property type="component" value="Chromosome"/>
</dbReference>
<evidence type="ECO:0000313" key="5">
    <source>
        <dbReference type="EMBL" id="QCC52535.1"/>
    </source>
</evidence>
<dbReference type="Pfam" id="PF04509">
    <property type="entry name" value="CheC"/>
    <property type="match status" value="1"/>
</dbReference>
<dbReference type="InterPro" id="IPR028976">
    <property type="entry name" value="CheC-like_sf"/>
</dbReference>
<proteinExistence type="predicted"/>
<dbReference type="EMBL" id="CP031310">
    <property type="protein sequence ID" value="QCC52535.1"/>
    <property type="molecule type" value="Genomic_DNA"/>
</dbReference>
<gene>
    <name evidence="5" type="ORF">DV733_15440</name>
</gene>
<keyword evidence="1" id="KW-0145">Chemotaxis</keyword>
<dbReference type="Gene3D" id="3.40.1550.10">
    <property type="entry name" value="CheC-like"/>
    <property type="match status" value="2"/>
</dbReference>
<evidence type="ECO:0000256" key="3">
    <source>
        <dbReference type="SAM" id="MobiDB-lite"/>
    </source>
</evidence>
<accession>A0A4D6HG61</accession>
<dbReference type="GO" id="GO:0016787">
    <property type="term" value="F:hydrolase activity"/>
    <property type="evidence" value="ECO:0007669"/>
    <property type="project" value="UniProtKB-KW"/>
</dbReference>
<evidence type="ECO:0000256" key="2">
    <source>
        <dbReference type="ARBA" id="ARBA00022801"/>
    </source>
</evidence>
<dbReference type="PANTHER" id="PTHR43693:SF1">
    <property type="entry name" value="PROTEIN PHOSPHATASE CHEZ"/>
    <property type="match status" value="1"/>
</dbReference>
<evidence type="ECO:0000256" key="1">
    <source>
        <dbReference type="ARBA" id="ARBA00022500"/>
    </source>
</evidence>
<dbReference type="KEGG" id="hsn:DV733_15440"/>
<dbReference type="GO" id="GO:0006935">
    <property type="term" value="P:chemotaxis"/>
    <property type="evidence" value="ECO:0007669"/>
    <property type="project" value="UniProtKB-KW"/>
</dbReference>
<feature type="region of interest" description="Disordered" evidence="3">
    <location>
        <begin position="194"/>
        <end position="241"/>
    </location>
</feature>
<name>A0A4D6HG61_9EURY</name>
<dbReference type="STRING" id="1457250.GCA_000755225_01964"/>
<dbReference type="InterPro" id="IPR050992">
    <property type="entry name" value="CheZ_family_phosphatases"/>
</dbReference>
<dbReference type="SUPFAM" id="SSF103039">
    <property type="entry name" value="CheC-like"/>
    <property type="match status" value="2"/>
</dbReference>
<organism evidence="5 6">
    <name type="scientific">Halapricum salinum</name>
    <dbReference type="NCBI Taxonomy" id="1457250"/>
    <lineage>
        <taxon>Archaea</taxon>
        <taxon>Methanobacteriati</taxon>
        <taxon>Methanobacteriota</taxon>
        <taxon>Stenosarchaea group</taxon>
        <taxon>Halobacteria</taxon>
        <taxon>Halobacteriales</taxon>
        <taxon>Haloarculaceae</taxon>
        <taxon>Halapricum</taxon>
    </lineage>
</organism>
<keyword evidence="2" id="KW-0378">Hydrolase</keyword>
<dbReference type="CDD" id="cd17911">
    <property type="entry name" value="CheC_ClassIII"/>
    <property type="match status" value="1"/>
</dbReference>
<feature type="compositionally biased region" description="Gly residues" evidence="3">
    <location>
        <begin position="232"/>
        <end position="241"/>
    </location>
</feature>
<sequence>MGYSGFTIGVKAVHVDADSLEQLNLRTRDGAERAGRALAEAVDTETQIGATKITIASQGDLVAELITAGEECLEFELRGPLSGTAILAFDEPAQALIGEAMAERGGLESLAAELLDAFVDEWEAHVGGTLSVEAATYIPDPATHDFGFETISDETESAPLFQGRIEAVGGDGRVKLHLLPDATSLETLLSVDESDGDSLDVTDDFDADENAGASQDDGFAGTLDDSEPEGAFGMGDSNGDGGLFDDAEEETPPLPLDKLSVFSDLTRAGTHAAAERVTMMTGIETETEIAGISFTPIDDISADLGGKTYVGTTTEFEGTPSGHLVIMFPEDGAKRIAEAMMPSIPDGEGLTPMHESALEELGNIMTSGFIDGWANVLQTSVDHTPPEFSDDMELTLLEVVTDQLGPFQTHAYTIESRITTDSVAFDCEIHALPNEAQLSAALDDLLVARADQVEADPEDVF</sequence>
<dbReference type="PANTHER" id="PTHR43693">
    <property type="entry name" value="PROTEIN PHOSPHATASE CHEZ"/>
    <property type="match status" value="1"/>
</dbReference>
<reference evidence="5 6" key="1">
    <citation type="journal article" date="2019" name="Nat. Commun.">
        <title>A new type of DNA phosphorothioation-based antiviral system in archaea.</title>
        <authorList>
            <person name="Xiong L."/>
            <person name="Liu S."/>
            <person name="Chen S."/>
            <person name="Xiao Y."/>
            <person name="Zhu B."/>
            <person name="Gao Y."/>
            <person name="Zhang Y."/>
            <person name="Chen B."/>
            <person name="Luo J."/>
            <person name="Deng Z."/>
            <person name="Chen X."/>
            <person name="Wang L."/>
            <person name="Chen S."/>
        </authorList>
    </citation>
    <scope>NUCLEOTIDE SEQUENCE [LARGE SCALE GENOMIC DNA]</scope>
    <source>
        <strain evidence="5 6">CBA1105</strain>
    </source>
</reference>
<dbReference type="AlphaFoldDB" id="A0A4D6HG61"/>
<protein>
    <submittedName>
        <fullName evidence="5">Chemotaxis protein CheC</fullName>
    </submittedName>
</protein>
<feature type="compositionally biased region" description="Acidic residues" evidence="3">
    <location>
        <begin position="194"/>
        <end position="209"/>
    </location>
</feature>
<dbReference type="InterPro" id="IPR007597">
    <property type="entry name" value="CheC"/>
</dbReference>
<evidence type="ECO:0000313" key="6">
    <source>
        <dbReference type="Proteomes" id="UP000296706"/>
    </source>
</evidence>
<evidence type="ECO:0000259" key="4">
    <source>
        <dbReference type="Pfam" id="PF04509"/>
    </source>
</evidence>
<feature type="domain" description="CheC-like protein" evidence="4">
    <location>
        <begin position="353"/>
        <end position="389"/>
    </location>
</feature>
<keyword evidence="6" id="KW-1185">Reference proteome</keyword>